<feature type="compositionally biased region" description="Low complexity" evidence="4">
    <location>
        <begin position="310"/>
        <end position="319"/>
    </location>
</feature>
<evidence type="ECO:0000256" key="4">
    <source>
        <dbReference type="SAM" id="MobiDB-lite"/>
    </source>
</evidence>
<feature type="compositionally biased region" description="Low complexity" evidence="4">
    <location>
        <begin position="1178"/>
        <end position="1201"/>
    </location>
</feature>
<keyword evidence="1 3" id="KW-0853">WD repeat</keyword>
<evidence type="ECO:0000256" key="2">
    <source>
        <dbReference type="ARBA" id="ARBA00022737"/>
    </source>
</evidence>
<dbReference type="PANTHER" id="PTHR13720:SF33">
    <property type="entry name" value="HELP DOMAIN-CONTAINING PROTEIN"/>
    <property type="match status" value="1"/>
</dbReference>
<dbReference type="InterPro" id="IPR036322">
    <property type="entry name" value="WD40_repeat_dom_sf"/>
</dbReference>
<dbReference type="EMBL" id="HBIR01009571">
    <property type="protein sequence ID" value="CAE0532842.1"/>
    <property type="molecule type" value="Transcribed_RNA"/>
</dbReference>
<dbReference type="PANTHER" id="PTHR13720">
    <property type="entry name" value="WD-40 REPEAT PROTEIN"/>
    <property type="match status" value="1"/>
</dbReference>
<dbReference type="SUPFAM" id="SSF50978">
    <property type="entry name" value="WD40 repeat-like"/>
    <property type="match status" value="1"/>
</dbReference>
<reference evidence="6" key="1">
    <citation type="submission" date="2021-01" db="EMBL/GenBank/DDBJ databases">
        <authorList>
            <person name="Corre E."/>
            <person name="Pelletier E."/>
            <person name="Niang G."/>
            <person name="Scheremetjew M."/>
            <person name="Finn R."/>
            <person name="Kale V."/>
            <person name="Holt S."/>
            <person name="Cochrane G."/>
            <person name="Meng A."/>
            <person name="Brown T."/>
            <person name="Cohen L."/>
        </authorList>
    </citation>
    <scope>NUCLEOTIDE SEQUENCE</scope>
    <source>
        <strain evidence="6">379</strain>
    </source>
</reference>
<dbReference type="SUPFAM" id="SSF47473">
    <property type="entry name" value="EF-hand"/>
    <property type="match status" value="1"/>
</dbReference>
<dbReference type="Pfam" id="PF23414">
    <property type="entry name" value="Beta-prop_EML_2"/>
    <property type="match status" value="1"/>
</dbReference>
<dbReference type="InterPro" id="IPR050630">
    <property type="entry name" value="WD_repeat_EMAP"/>
</dbReference>
<feature type="region of interest" description="Disordered" evidence="4">
    <location>
        <begin position="45"/>
        <end position="64"/>
    </location>
</feature>
<feature type="repeat" description="WD" evidence="3">
    <location>
        <begin position="692"/>
        <end position="714"/>
    </location>
</feature>
<dbReference type="Gene3D" id="1.10.238.10">
    <property type="entry name" value="EF-hand"/>
    <property type="match status" value="1"/>
</dbReference>
<dbReference type="InterPro" id="IPR015943">
    <property type="entry name" value="WD40/YVTN_repeat-like_dom_sf"/>
</dbReference>
<organism evidence="6">
    <name type="scientific">Emiliania huxleyi</name>
    <name type="common">Coccolithophore</name>
    <name type="synonym">Pontosphaera huxleyi</name>
    <dbReference type="NCBI Taxonomy" id="2903"/>
    <lineage>
        <taxon>Eukaryota</taxon>
        <taxon>Haptista</taxon>
        <taxon>Haptophyta</taxon>
        <taxon>Prymnesiophyceae</taxon>
        <taxon>Isochrysidales</taxon>
        <taxon>Noelaerhabdaceae</taxon>
        <taxon>Emiliania</taxon>
    </lineage>
</organism>
<dbReference type="PROSITE" id="PS50222">
    <property type="entry name" value="EF_HAND_2"/>
    <property type="match status" value="1"/>
</dbReference>
<proteinExistence type="predicted"/>
<evidence type="ECO:0000256" key="1">
    <source>
        <dbReference type="ARBA" id="ARBA00022574"/>
    </source>
</evidence>
<gene>
    <name evidence="6" type="ORF">EHUX00137_LOCUS6702</name>
</gene>
<feature type="region of interest" description="Disordered" evidence="4">
    <location>
        <begin position="1163"/>
        <end position="1201"/>
    </location>
</feature>
<dbReference type="SMART" id="SM00320">
    <property type="entry name" value="WD40"/>
    <property type="match status" value="10"/>
</dbReference>
<dbReference type="PROSITE" id="PS50082">
    <property type="entry name" value="WD_REPEATS_2"/>
    <property type="match status" value="1"/>
</dbReference>
<feature type="domain" description="EF-hand" evidence="5">
    <location>
        <begin position="111"/>
        <end position="146"/>
    </location>
</feature>
<dbReference type="InterPro" id="IPR002048">
    <property type="entry name" value="EF_hand_dom"/>
</dbReference>
<dbReference type="SUPFAM" id="SSF50969">
    <property type="entry name" value="YVTN repeat-like/Quinoprotein amine dehydrogenase"/>
    <property type="match status" value="1"/>
</dbReference>
<dbReference type="Gene3D" id="2.130.10.10">
    <property type="entry name" value="YVTN repeat-like/Quinoprotein amine dehydrogenase"/>
    <property type="match status" value="4"/>
</dbReference>
<accession>A0A7S3W3C6</accession>
<dbReference type="InterPro" id="IPR055442">
    <property type="entry name" value="Beta-prop_EML-like_2nd"/>
</dbReference>
<dbReference type="InterPro" id="IPR011044">
    <property type="entry name" value="Quino_amine_DH_bsu"/>
</dbReference>
<evidence type="ECO:0000256" key="3">
    <source>
        <dbReference type="PROSITE-ProRule" id="PRU00221"/>
    </source>
</evidence>
<dbReference type="GO" id="GO:0008017">
    <property type="term" value="F:microtubule binding"/>
    <property type="evidence" value="ECO:0007669"/>
    <property type="project" value="TreeGrafter"/>
</dbReference>
<protein>
    <recommendedName>
        <fullName evidence="5">EF-hand domain-containing protein</fullName>
    </recommendedName>
</protein>
<dbReference type="AlphaFoldDB" id="A0A7S3W3C6"/>
<dbReference type="InterPro" id="IPR001680">
    <property type="entry name" value="WD40_rpt"/>
</dbReference>
<dbReference type="GO" id="GO:0005509">
    <property type="term" value="F:calcium ion binding"/>
    <property type="evidence" value="ECO:0007669"/>
    <property type="project" value="InterPro"/>
</dbReference>
<feature type="region of interest" description="Disordered" evidence="4">
    <location>
        <begin position="308"/>
        <end position="334"/>
    </location>
</feature>
<evidence type="ECO:0000259" key="5">
    <source>
        <dbReference type="PROSITE" id="PS50222"/>
    </source>
</evidence>
<sequence length="1201" mass="132367">MESALVVAEDQKERPLKLAERKTLPHNKPAFWSSKIHGIPANYKPKEHVQPKARPGQTAPAVERRTTAIRAKAKEAGKLVPRSQASVRLVNSVTAELKRKVIQDYTPFHEKESTILMRTFELFDHDRSGVVSVEAFQKVLACFEIEADETTCHAVFQKFGCNQLGQLPYDVFTRTLFTSANRLLAWTSIKQGVPFQDSSQAIQQRAENEFRGKIQTGRFKCLTGLYTPSDWDSRAVLERARRRPDAHLELDFVYGYAGNTKFLIEKGQRIDPQSSFVSPNLFYTSTREVAYFTAATGIVLKWEDSKEGGPAKAQAAGAVAEERESAPPQAGRKRQRFFTSHDNDILCLALDASRNYAATGQAAPLKVAKGVQSTPTVSVWDVHSMQAPSPLSTAPPAPRCSPGHGRPREWMPALCTAMSTGACHAGAHNVKGRADRLDRGRAGRMVGHVWPLDDRHTRASHAALIAVAHPMLVPQAVCFSEDGRLVISVCRNTHHSLFVWEWRTRKLLYRENTCQGTPPCVFGIKWNPVEVGEGSKQTKLFDFCSFGTKHIIFWKECPPPKESKFKRIWSQDAGSFLNKDNPKGTKSNDGVDIQDVLCVEFLPDGGVVTGMQSGDMYMWQAFGATNLDASSSKSADKSEPGKKVRSGVDMRVIRRITVPSPEKGRPPSRAHTHNLTVLKLRAGGSAQGTLDLLSGGGDGEIKVWKVKAGQPVHYGTCRIPRVTKRSSKPLIKALDTFPASDEVVVGTDKCDIWKIELERSGKDLVLKEGKLAHKSRQLVVKGHADYLRGLDAHPTKDFLMASACKSDRVYIWNCKAKEEVAFASFPGEQAVACAFSSDGHRLAVGTVAGKVFILSDAAQTPEQEEGGWAGELFPLRASQTQAARMPIRDCVSEISELRYSPNNKMLAVASHDQMIDIYNAVGDSYVRLARCKGHSSTVLHVDWSTNSRVLQSTCSARELLYWDTWWGYDDDNLGAQPRRRIGLQNIEDQRDGRWASWSCTLGFNVMGIYPEGYGTDDINMVARSPCHRFLAAADDRGGVILYNFPSIVDRQKHYWYAGHSSFVENVKWIKAPMPSAKNPTGGPQLLCSAGGADRAIFQWKLVVDVEPPEAAAGGASGAAITAASPEPKRLTALSSPSFIEQRATLAEQSALIQQQEEELESLKRRLARHEAKRTASRAPLDPVAEPDAPAEAPSASHEAVS</sequence>
<feature type="compositionally biased region" description="Basic and acidic residues" evidence="4">
    <location>
        <begin position="1163"/>
        <end position="1173"/>
    </location>
</feature>
<evidence type="ECO:0000313" key="6">
    <source>
        <dbReference type="EMBL" id="CAE0532842.1"/>
    </source>
</evidence>
<keyword evidence="2" id="KW-0677">Repeat</keyword>
<dbReference type="InterPro" id="IPR011992">
    <property type="entry name" value="EF-hand-dom_pair"/>
</dbReference>
<name>A0A7S3W3C6_EMIHU</name>